<sequence>MKIARSTYYREPPPSLSEAELLDAIKAICHEFEAYRWRRVRAALRHQGIVANHKRIRRLMREHDLQPRRRRRYIATTDSAHNLPIFPGLDKALM</sequence>
<reference evidence="3 4" key="1">
    <citation type="submission" date="2018-06" db="EMBL/GenBank/DDBJ databases">
        <title>Complete Genome Sequence of the Microcystin-Degrading Bacterium Sphingosinicella microcystinivorans Strain B-9.</title>
        <authorList>
            <person name="Jin H."/>
            <person name="Nishizawa T."/>
            <person name="Guo Y."/>
            <person name="Nishizawa A."/>
            <person name="Park H."/>
            <person name="Kato H."/>
            <person name="Tsuji K."/>
            <person name="Harada K."/>
        </authorList>
    </citation>
    <scope>NUCLEOTIDE SEQUENCE [LARGE SCALE GENOMIC DNA]</scope>
    <source>
        <strain evidence="3 4">B9</strain>
    </source>
</reference>
<feature type="domain" description="HTH-like" evidence="1">
    <location>
        <begin position="19"/>
        <end position="73"/>
    </location>
</feature>
<dbReference type="RefSeq" id="WP_121053908.1">
    <property type="nucleotide sequence ID" value="NZ_AP018711.1"/>
</dbReference>
<evidence type="ECO:0000259" key="1">
    <source>
        <dbReference type="Pfam" id="PF13276"/>
    </source>
</evidence>
<evidence type="ECO:0000313" key="3">
    <source>
        <dbReference type="EMBL" id="BBE32375.1"/>
    </source>
</evidence>
<protein>
    <recommendedName>
        <fullName evidence="1">HTH-like domain-containing protein</fullName>
    </recommendedName>
</protein>
<dbReference type="PANTHER" id="PTHR46889:SF7">
    <property type="entry name" value="TRANSPOSASE FOR INSERTION SEQUENCE ELEMENT IS904"/>
    <property type="match status" value="1"/>
</dbReference>
<evidence type="ECO:0000313" key="2">
    <source>
        <dbReference type="EMBL" id="BBE32366.1"/>
    </source>
</evidence>
<evidence type="ECO:0000313" key="4">
    <source>
        <dbReference type="Proteomes" id="UP000275727"/>
    </source>
</evidence>
<dbReference type="Pfam" id="PF13276">
    <property type="entry name" value="HTH_21"/>
    <property type="match status" value="1"/>
</dbReference>
<dbReference type="EMBL" id="AP018711">
    <property type="protein sequence ID" value="BBE32375.1"/>
    <property type="molecule type" value="Genomic_DNA"/>
</dbReference>
<dbReference type="EMBL" id="AP018711">
    <property type="protein sequence ID" value="BBE32366.1"/>
    <property type="molecule type" value="Genomic_DNA"/>
</dbReference>
<dbReference type="KEGG" id="smic:SmB9_00330"/>
<dbReference type="InterPro" id="IPR050900">
    <property type="entry name" value="Transposase_IS3/IS150/IS904"/>
</dbReference>
<dbReference type="KEGG" id="smic:SmB9_00240"/>
<dbReference type="PANTHER" id="PTHR46889">
    <property type="entry name" value="TRANSPOSASE INSF FOR INSERTION SEQUENCE IS3B-RELATED"/>
    <property type="match status" value="1"/>
</dbReference>
<dbReference type="InterPro" id="IPR025948">
    <property type="entry name" value="HTH-like_dom"/>
</dbReference>
<name>A0AAD1D2F9_SPHMI</name>
<proteinExistence type="predicted"/>
<dbReference type="AlphaFoldDB" id="A0AAD1D2F9"/>
<dbReference type="Proteomes" id="UP000275727">
    <property type="component" value="Chromosome"/>
</dbReference>
<organism evidence="3 4">
    <name type="scientific">Sphingosinicella microcystinivorans</name>
    <dbReference type="NCBI Taxonomy" id="335406"/>
    <lineage>
        <taxon>Bacteria</taxon>
        <taxon>Pseudomonadati</taxon>
        <taxon>Pseudomonadota</taxon>
        <taxon>Alphaproteobacteria</taxon>
        <taxon>Sphingomonadales</taxon>
        <taxon>Sphingosinicellaceae</taxon>
        <taxon>Sphingosinicella</taxon>
    </lineage>
</organism>
<gene>
    <name evidence="2" type="ORF">SmB9_00240</name>
    <name evidence="3" type="ORF">SmB9_00330</name>
</gene>
<accession>A0AAD1D2F9</accession>